<dbReference type="EMBL" id="CP002915">
    <property type="protein sequence ID" value="AEK30567.1"/>
    <property type="molecule type" value="Genomic_DNA"/>
</dbReference>
<dbReference type="SUPFAM" id="SSF47413">
    <property type="entry name" value="lambda repressor-like DNA-binding domains"/>
    <property type="match status" value="1"/>
</dbReference>
<dbReference type="Proteomes" id="UP000008394">
    <property type="component" value="Chromosome"/>
</dbReference>
<dbReference type="GO" id="GO:0003677">
    <property type="term" value="F:DNA binding"/>
    <property type="evidence" value="ECO:0007669"/>
    <property type="project" value="InterPro"/>
</dbReference>
<accession>A0A806FGY5</accession>
<dbReference type="Gene3D" id="1.10.260.40">
    <property type="entry name" value="lambda repressor-like DNA-binding domains"/>
    <property type="match status" value="1"/>
</dbReference>
<sequence length="182" mass="20536">MRGSRKGKVFVMEQMTMVNEQVEVKSVETPEQVRSGSARMRELTPAQRRAVMFAQQQVLRARAAKKAKDEHQAALARMWQEEDAETARPRAMVHRRETVGEVKEVSLRKAIGHVLRDLRTRDHKTLREVSEKAGVSLGYLSEVERGQKEASSELLASISESLGLSTSQMLRMVADYLDSVEA</sequence>
<dbReference type="PROSITE" id="PS50943">
    <property type="entry name" value="HTH_CROC1"/>
    <property type="match status" value="1"/>
</dbReference>
<dbReference type="Pfam" id="PF01381">
    <property type="entry name" value="HTH_3"/>
    <property type="match status" value="1"/>
</dbReference>
<protein>
    <submittedName>
        <fullName evidence="2">Transcriptional regulator</fullName>
    </submittedName>
</protein>
<dbReference type="KEGG" id="bnm:BALAC2494_00131"/>
<dbReference type="AlphaFoldDB" id="A0A806FGY5"/>
<feature type="domain" description="HTH cro/C1-type" evidence="1">
    <location>
        <begin position="115"/>
        <end position="169"/>
    </location>
</feature>
<evidence type="ECO:0000313" key="2">
    <source>
        <dbReference type="EMBL" id="AEK30567.1"/>
    </source>
</evidence>
<organism evidence="2 3">
    <name type="scientific">Bifidobacterium animalis subsp. lactis CNCM I-2494</name>
    <dbReference type="NCBI Taxonomy" id="1042403"/>
    <lineage>
        <taxon>Bacteria</taxon>
        <taxon>Bacillati</taxon>
        <taxon>Actinomycetota</taxon>
        <taxon>Actinomycetes</taxon>
        <taxon>Bifidobacteriales</taxon>
        <taxon>Bifidobacteriaceae</taxon>
        <taxon>Bifidobacterium</taxon>
    </lineage>
</organism>
<dbReference type="CDD" id="cd00093">
    <property type="entry name" value="HTH_XRE"/>
    <property type="match status" value="1"/>
</dbReference>
<reference evidence="2 3" key="1">
    <citation type="journal article" date="2011" name="J. Bacteriol.">
        <title>Genome Sequence of the Probiotic Strain Bifidobacterium animalis subsp. lactis CNCM I-2494.</title>
        <authorList>
            <person name="Chervaux C."/>
            <person name="Grimaldi C."/>
            <person name="Bolotin A."/>
            <person name="Quinquis B."/>
            <person name="Legrain-Raspaud S."/>
            <person name="van Hylckama Vlieg J.E."/>
            <person name="Denariaz G."/>
            <person name="Smokvina T."/>
        </authorList>
    </citation>
    <scope>NUCLEOTIDE SEQUENCE [LARGE SCALE GENOMIC DNA]</scope>
    <source>
        <strain evidence="2 3">CNCM I-2494</strain>
    </source>
</reference>
<dbReference type="SMART" id="SM00530">
    <property type="entry name" value="HTH_XRE"/>
    <property type="match status" value="1"/>
</dbReference>
<evidence type="ECO:0000313" key="3">
    <source>
        <dbReference type="Proteomes" id="UP000008394"/>
    </source>
</evidence>
<gene>
    <name evidence="2" type="ORF">BALAC2494_00131</name>
</gene>
<proteinExistence type="predicted"/>
<dbReference type="InterPro" id="IPR001387">
    <property type="entry name" value="Cro/C1-type_HTH"/>
</dbReference>
<evidence type="ECO:0000259" key="1">
    <source>
        <dbReference type="PROSITE" id="PS50943"/>
    </source>
</evidence>
<name>A0A806FGY5_BIFAN</name>
<dbReference type="InterPro" id="IPR010982">
    <property type="entry name" value="Lambda_DNA-bd_dom_sf"/>
</dbReference>